<feature type="region of interest" description="Disordered" evidence="2">
    <location>
        <begin position="128"/>
        <end position="172"/>
    </location>
</feature>
<dbReference type="Proteomes" id="UP000070054">
    <property type="component" value="Unassembled WGS sequence"/>
</dbReference>
<feature type="domain" description="Dynamin N-terminal" evidence="3">
    <location>
        <begin position="1072"/>
        <end position="1310"/>
    </location>
</feature>
<dbReference type="PANTHER" id="PTHR36681">
    <property type="entry name" value="NUCLEAR GTPASE, GERMINAL CENTER-ASSOCIATED, TANDEM DUPLICATE 3"/>
    <property type="match status" value="1"/>
</dbReference>
<feature type="compositionally biased region" description="Basic and acidic residues" evidence="2">
    <location>
        <begin position="525"/>
        <end position="537"/>
    </location>
</feature>
<protein>
    <recommendedName>
        <fullName evidence="3">Dynamin N-terminal domain-containing protein</fullName>
    </recommendedName>
</protein>
<feature type="coiled-coil region" evidence="1">
    <location>
        <begin position="745"/>
        <end position="778"/>
    </location>
</feature>
<evidence type="ECO:0000313" key="4">
    <source>
        <dbReference type="EMBL" id="KXH31514.1"/>
    </source>
</evidence>
<keyword evidence="5" id="KW-1185">Reference proteome</keyword>
<dbReference type="InterPro" id="IPR027417">
    <property type="entry name" value="P-loop_NTPase"/>
</dbReference>
<sequence length="1959" mass="220694">MAIVHGGGRVCGVAVFQSEECEKAAIDGNKRWWERCDVRWGKLVGPLCAPPSSELRPRVPRLKIAPRRVKLFFRLRRIPELGRHSGDPFRISKSPGGFPNVHSIAHPLQPAVPLLPSRARPIEHTGDTLRLSLPPSGVSPSTAMKPFPGIRRVPRTSQRSYGTTPPARPGPVFLSKKYIRETEAKAADRAPPVPPLSKKEAKAQAIRDAPKRRAEERQAHFTKRIQEVLGHDEIAKDVRIDKENKKVRTAAGDLPISPVMDPVWMDVRTKYRTPKPRPKSKSDKVRDYSLSSSGATPRKHKYKTRMGKDKKTQSPRLIVMNKLPNGGRFRVKLEQNPYVHALATPVRFCPVTGTSLPKYFLQNFKAVTNPDTQGHWFIPGDVEVSWTHKDAMEEELKKLDNLENGSGKLDGVGNGAIKQGEEDSKELDEVNDEPRKALEEEGESKKADNAEDKSTKHFEETTGSTKPEEEKVESKKQSEKRPQTPDTAVGDFEKHFTNVLGSEKNDKKEKSSSKAVSNHTTPRKQVPEDPLVKQKETDQLLLKSPSAYVVSRKPVIDSMAGKRGKTPFGDGWRTLLGRNPKVMNSEIPKRLVWREDMGDFVLENLRKNIMKYVTWHVEADEGHSSCIQPLETWEDVHDAQKRSCMLWYDANRIPAGESRWDEWMKEGNVKPFATYDVPDAKYEKSLPIYDIGRLMGPKYLAKLREIPLFREHSLFVVKKKRSIPLQLYLWKLQAYVAEYPSAEKVAEVSAEKRRLDRKRREEERQEELVQEQFRLEEEAREGYIRAKAERARIVQERIEREMRGFDEPRDKTPEVGEERGVGFGSSSTSMPRGTAAPMGSADSSAQHMSIPRAASSPSAWGSAAIKPIPTIKVDRKAEVHKRPTIKAKAKATPNRSAKDVATPMTAADFTAQLMSTPKVGSGSGPRSDSAVKSVAPAKVVNKAGLTSPLAKVEGGSKPQRAGTIAETTPKADAKGTSESKAGVKKPKYQINRNLVPKARMASVSEQTQAPLTDISDRVRAKEKVRDFGLGVLQNIPKVLQPISNFSHKQDVKDWEINLQNLKRTSQSREILVGVQGETGLGKSSLLNELLQNEIAPTSQEEACTAAVCIYGYNSAVGENKRYRAKITFKSWATVEAELDGLKGELADPDNQHEAQGDDPDHDGAWTYYSDRHIDMVCSWSGLDEEDVRRLSSIEIMEKGKFNKIRGIGTRLPSEEKTCSKTISAPNAKQFKKILKPFAQSSNLGSHRAQYWPLVEQIEIYMKTGILRHGIKLVDLPGSQDALSFRAEIAETFQDRLAKQIVVSPASRAGDNKAAVDLVFTENDLMKFHLDDKFRADSLCVAITKIDDIDTKDAADEFPTDKIIELYNRLRDSPLEESEGGESGSDTEDYDRVRIKCKDHGKNRKPGSASLRDVKRQKTDSHEVDESTATARLIAEQLANPRTNEEEATQEGEALLKYLCIQERNRRMVQNVAESLMKAAKKHSSSQSLASSIPSVFPVSSKAYNHVKNGREFDGFPTPNSTGIPALGAWLTNTSLPIREEWVDNDLHHIQVLFDAVHGWTQDDFNTLPTLTPDEKKKVKQAVKEICDGLKKITTKLKNKIQLQLISIEPLRKKSLKKTVTIKANETGEDQLEKSFHSLKQTVTAWTKKYPRGQASSARKQEKLHWSTYKASIRRYGGLYRTVPKKGAARRTFNWMADVHTSFWRGHHEKWQTAFSRNFPTLRDKVKGSAHLAFGKWIKTLLDNEEFPISFRDMVRKNSYKMENIFLLFTYKILAGMDSLRFKALRMSKVDVMNTLIKEMKPGFEAALSKRGIMKKQSTEISEHVKSVGFGMFEMVRDDLEVKLRDEVHQLMLATRRYWQDPKEGCGLMMQREFKRISTRLCANGAKKNDEGTVINEETEKKLVELIGIWKKEWKQVEARLPQAAVLVAFDDDDDNDDAGNEFAKEDEIALKTEPGESEE</sequence>
<feature type="compositionally biased region" description="Basic and acidic residues" evidence="2">
    <location>
        <begin position="432"/>
        <end position="483"/>
    </location>
</feature>
<dbReference type="EMBL" id="JEMN01001617">
    <property type="protein sequence ID" value="KXH31514.1"/>
    <property type="molecule type" value="Genomic_DNA"/>
</dbReference>
<feature type="region of interest" description="Disordered" evidence="2">
    <location>
        <begin position="876"/>
        <end position="899"/>
    </location>
</feature>
<dbReference type="PANTHER" id="PTHR36681:SF3">
    <property type="entry name" value="NUCLEAR GTPASE, GERMINAL CENTER-ASSOCIATED, TANDEM DUPLICATE 3"/>
    <property type="match status" value="1"/>
</dbReference>
<feature type="compositionally biased region" description="Basic and acidic residues" evidence="2">
    <location>
        <begin position="503"/>
        <end position="512"/>
    </location>
</feature>
<feature type="region of interest" description="Disordered" evidence="2">
    <location>
        <begin position="269"/>
        <end position="312"/>
    </location>
</feature>
<dbReference type="SUPFAM" id="SSF52540">
    <property type="entry name" value="P-loop containing nucleoside triphosphate hydrolases"/>
    <property type="match status" value="1"/>
</dbReference>
<proteinExistence type="predicted"/>
<name>A0A135S6H5_9PEZI</name>
<feature type="compositionally biased region" description="Basic and acidic residues" evidence="2">
    <location>
        <begin position="1411"/>
        <end position="1424"/>
    </location>
</feature>
<evidence type="ECO:0000256" key="2">
    <source>
        <dbReference type="SAM" id="MobiDB-lite"/>
    </source>
</evidence>
<feature type="compositionally biased region" description="Basic and acidic residues" evidence="2">
    <location>
        <begin position="806"/>
        <end position="820"/>
    </location>
</feature>
<dbReference type="OrthoDB" id="3598281at2759"/>
<evidence type="ECO:0000256" key="1">
    <source>
        <dbReference type="SAM" id="Coils"/>
    </source>
</evidence>
<feature type="region of interest" description="Disordered" evidence="2">
    <location>
        <begin position="1396"/>
        <end position="1427"/>
    </location>
</feature>
<feature type="region of interest" description="Disordered" evidence="2">
    <location>
        <begin position="1931"/>
        <end position="1959"/>
    </location>
</feature>
<accession>A0A135S6H5</accession>
<feature type="region of interest" description="Disordered" evidence="2">
    <location>
        <begin position="398"/>
        <end position="537"/>
    </location>
</feature>
<comment type="caution">
    <text evidence="4">The sequence shown here is derived from an EMBL/GenBank/DDBJ whole genome shotgun (WGS) entry which is preliminary data.</text>
</comment>
<dbReference type="Pfam" id="PF00350">
    <property type="entry name" value="Dynamin_N"/>
    <property type="match status" value="1"/>
</dbReference>
<evidence type="ECO:0000259" key="3">
    <source>
        <dbReference type="Pfam" id="PF00350"/>
    </source>
</evidence>
<organism evidence="4 5">
    <name type="scientific">Colletotrichum nymphaeae SA-01</name>
    <dbReference type="NCBI Taxonomy" id="1460502"/>
    <lineage>
        <taxon>Eukaryota</taxon>
        <taxon>Fungi</taxon>
        <taxon>Dikarya</taxon>
        <taxon>Ascomycota</taxon>
        <taxon>Pezizomycotina</taxon>
        <taxon>Sordariomycetes</taxon>
        <taxon>Hypocreomycetidae</taxon>
        <taxon>Glomerellales</taxon>
        <taxon>Glomerellaceae</taxon>
        <taxon>Colletotrichum</taxon>
        <taxon>Colletotrichum acutatum species complex</taxon>
    </lineage>
</organism>
<evidence type="ECO:0000313" key="5">
    <source>
        <dbReference type="Proteomes" id="UP000070054"/>
    </source>
</evidence>
<feature type="region of interest" description="Disordered" evidence="2">
    <location>
        <begin position="806"/>
        <end position="843"/>
    </location>
</feature>
<feature type="compositionally biased region" description="Basic residues" evidence="2">
    <location>
        <begin position="270"/>
        <end position="279"/>
    </location>
</feature>
<feature type="compositionally biased region" description="Basic and acidic residues" evidence="2">
    <location>
        <begin position="1942"/>
        <end position="1959"/>
    </location>
</feature>
<keyword evidence="1" id="KW-0175">Coiled coil</keyword>
<gene>
    <name evidence="4" type="ORF">CNYM01_06565</name>
</gene>
<feature type="region of interest" description="Disordered" evidence="2">
    <location>
        <begin position="949"/>
        <end position="984"/>
    </location>
</feature>
<reference evidence="4 5" key="1">
    <citation type="submission" date="2014-02" db="EMBL/GenBank/DDBJ databases">
        <title>The genome sequence of Colletotrichum nymphaeae SA-01.</title>
        <authorList>
            <person name="Baroncelli R."/>
            <person name="Thon M.R."/>
        </authorList>
    </citation>
    <scope>NUCLEOTIDE SEQUENCE [LARGE SCALE GENOMIC DNA]</scope>
    <source>
        <strain evidence="4 5">SA-01</strain>
    </source>
</reference>
<dbReference type="Gene3D" id="3.40.50.300">
    <property type="entry name" value="P-loop containing nucleotide triphosphate hydrolases"/>
    <property type="match status" value="1"/>
</dbReference>
<feature type="region of interest" description="Disordered" evidence="2">
    <location>
        <begin position="184"/>
        <end position="213"/>
    </location>
</feature>
<dbReference type="InterPro" id="IPR045063">
    <property type="entry name" value="Dynamin_N"/>
</dbReference>